<sequence length="481" mass="51058">MNKPIRRATILVMALFALLFANGTFIMVFQQSSLNANTLNRRVRDEDFAQNRGSILAGDIPIAYSEPTNDRFKYQRKYSNGALYAPITGFFSYDHATTALENSYNGELAGTDDSLFVRRMVDMVSNQAPQGASVQTTIDPDVQKAAADALGDQKGAAVALDPKTGAVLGMVTSPSYDPNKIADHDVSAANKAYQKAATDKRNPMSNRAAREIYPPGSTFKLVTAAAALQKGLTPDSKVESPNRLLLPGTSTYLKNENGMSCGGDKITLTHALEVSCNTAFANVGLDVGSDALREQAVKFGFDSRHLDDVGGVASRFPDELNESQLALSSIGQYDVAASPLQMAMVSAGIANQGKVMEPYLVSSVRSPDLQVLSRTKPKEVGQAMTAENADALKQMMVDVVDNGTGTPAKIQGMGVGGKTGTAQSDPNRKPFAWFTALAPADDPQIAVAVMVEDADIPRADIAGGRLAAPIAKAMIQAAVKQ</sequence>
<dbReference type="Gene3D" id="3.90.1310.10">
    <property type="entry name" value="Penicillin-binding protein 2a (Domain 2)"/>
    <property type="match status" value="1"/>
</dbReference>
<dbReference type="STRING" id="630515.SAMN04489812_2457"/>
<feature type="domain" description="Penicillin-binding protein transpeptidase" evidence="1">
    <location>
        <begin position="155"/>
        <end position="475"/>
    </location>
</feature>
<dbReference type="GO" id="GO:0071555">
    <property type="term" value="P:cell wall organization"/>
    <property type="evidence" value="ECO:0007669"/>
    <property type="project" value="TreeGrafter"/>
</dbReference>
<dbReference type="SUPFAM" id="SSF56519">
    <property type="entry name" value="Penicillin binding protein dimerisation domain"/>
    <property type="match status" value="1"/>
</dbReference>
<dbReference type="Gene3D" id="3.40.710.10">
    <property type="entry name" value="DD-peptidase/beta-lactamase superfamily"/>
    <property type="match status" value="1"/>
</dbReference>
<dbReference type="Pfam" id="PF00905">
    <property type="entry name" value="Transpeptidase"/>
    <property type="match status" value="1"/>
</dbReference>
<dbReference type="InterPro" id="IPR036138">
    <property type="entry name" value="PBP_dimer_sf"/>
</dbReference>
<dbReference type="InterPro" id="IPR050515">
    <property type="entry name" value="Beta-lactam/transpept"/>
</dbReference>
<dbReference type="GO" id="GO:0008658">
    <property type="term" value="F:penicillin binding"/>
    <property type="evidence" value="ECO:0007669"/>
    <property type="project" value="InterPro"/>
</dbReference>
<reference evidence="3 4" key="1">
    <citation type="submission" date="2016-10" db="EMBL/GenBank/DDBJ databases">
        <authorList>
            <person name="de Groot N.N."/>
        </authorList>
    </citation>
    <scope>NUCLEOTIDE SEQUENCE [LARGE SCALE GENOMIC DNA]</scope>
    <source>
        <strain evidence="3 4">DSM 21800</strain>
    </source>
</reference>
<dbReference type="GO" id="GO:0071972">
    <property type="term" value="F:peptidoglycan L,D-transpeptidase activity"/>
    <property type="evidence" value="ECO:0007669"/>
    <property type="project" value="TreeGrafter"/>
</dbReference>
<protein>
    <submittedName>
        <fullName evidence="3">Cell elongation-specific peptidoglycan D,D-transpeptidase</fullName>
    </submittedName>
</protein>
<dbReference type="OrthoDB" id="9766847at2"/>
<dbReference type="GO" id="GO:0005886">
    <property type="term" value="C:plasma membrane"/>
    <property type="evidence" value="ECO:0007669"/>
    <property type="project" value="TreeGrafter"/>
</dbReference>
<dbReference type="SUPFAM" id="SSF56601">
    <property type="entry name" value="beta-lactamase/transpeptidase-like"/>
    <property type="match status" value="1"/>
</dbReference>
<organism evidence="3 4">
    <name type="scientific">Microlunatus soli</name>
    <dbReference type="NCBI Taxonomy" id="630515"/>
    <lineage>
        <taxon>Bacteria</taxon>
        <taxon>Bacillati</taxon>
        <taxon>Actinomycetota</taxon>
        <taxon>Actinomycetes</taxon>
        <taxon>Propionibacteriales</taxon>
        <taxon>Propionibacteriaceae</taxon>
        <taxon>Microlunatus</taxon>
    </lineage>
</organism>
<accession>A0A1H1TMP2</accession>
<dbReference type="InterPro" id="IPR012338">
    <property type="entry name" value="Beta-lactam/transpept-like"/>
</dbReference>
<dbReference type="PANTHER" id="PTHR30627">
    <property type="entry name" value="PEPTIDOGLYCAN D,D-TRANSPEPTIDASE"/>
    <property type="match status" value="1"/>
</dbReference>
<keyword evidence="4" id="KW-1185">Reference proteome</keyword>
<dbReference type="PANTHER" id="PTHR30627:SF24">
    <property type="entry name" value="PENICILLIN-BINDING PROTEIN 4B"/>
    <property type="match status" value="1"/>
</dbReference>
<evidence type="ECO:0000313" key="4">
    <source>
        <dbReference type="Proteomes" id="UP000199103"/>
    </source>
</evidence>
<gene>
    <name evidence="3" type="ORF">SAMN04489812_2457</name>
</gene>
<evidence type="ECO:0000259" key="2">
    <source>
        <dbReference type="Pfam" id="PF21922"/>
    </source>
</evidence>
<dbReference type="InterPro" id="IPR001460">
    <property type="entry name" value="PCN-bd_Tpept"/>
</dbReference>
<dbReference type="RefSeq" id="WP_091525053.1">
    <property type="nucleotide sequence ID" value="NZ_LT629772.1"/>
</dbReference>
<dbReference type="Proteomes" id="UP000199103">
    <property type="component" value="Chromosome I"/>
</dbReference>
<dbReference type="Pfam" id="PF21922">
    <property type="entry name" value="PBP_dimer_2"/>
    <property type="match status" value="1"/>
</dbReference>
<name>A0A1H1TMP2_9ACTN</name>
<evidence type="ECO:0000313" key="3">
    <source>
        <dbReference type="EMBL" id="SDS61508.1"/>
    </source>
</evidence>
<feature type="domain" description="Penicillin binding protein A dimerisation" evidence="2">
    <location>
        <begin position="52"/>
        <end position="134"/>
    </location>
</feature>
<proteinExistence type="predicted"/>
<dbReference type="AlphaFoldDB" id="A0A1H1TMP2"/>
<evidence type="ECO:0000259" key="1">
    <source>
        <dbReference type="Pfam" id="PF00905"/>
    </source>
</evidence>
<dbReference type="EMBL" id="LT629772">
    <property type="protein sequence ID" value="SDS61508.1"/>
    <property type="molecule type" value="Genomic_DNA"/>
</dbReference>
<dbReference type="InterPro" id="IPR054120">
    <property type="entry name" value="PBPA_dimer"/>
</dbReference>